<dbReference type="PANTHER" id="PTHR30160">
    <property type="entry name" value="TETRAACYLDISACCHARIDE 4'-KINASE-RELATED"/>
    <property type="match status" value="1"/>
</dbReference>
<protein>
    <submittedName>
        <fullName evidence="3">Glycosyltransferase family 9 protein</fullName>
    </submittedName>
</protein>
<organism evidence="3 4">
    <name type="scientific">Candidatus Geothrix odensensis</name>
    <dbReference type="NCBI Taxonomy" id="2954440"/>
    <lineage>
        <taxon>Bacteria</taxon>
        <taxon>Pseudomonadati</taxon>
        <taxon>Acidobacteriota</taxon>
        <taxon>Holophagae</taxon>
        <taxon>Holophagales</taxon>
        <taxon>Holophagaceae</taxon>
        <taxon>Geothrix</taxon>
    </lineage>
</organism>
<dbReference type="PANTHER" id="PTHR30160:SF7">
    <property type="entry name" value="ADP-HEPTOSE--LPS HEPTOSYLTRANSFERASE 2"/>
    <property type="match status" value="1"/>
</dbReference>
<dbReference type="Gene3D" id="3.40.50.2000">
    <property type="entry name" value="Glycogen Phosphorylase B"/>
    <property type="match status" value="2"/>
</dbReference>
<reference evidence="3 4" key="1">
    <citation type="submission" date="2020-10" db="EMBL/GenBank/DDBJ databases">
        <title>Connecting structure to function with the recovery of over 1000 high-quality activated sludge metagenome-assembled genomes encoding full-length rRNA genes using long-read sequencing.</title>
        <authorList>
            <person name="Singleton C.M."/>
            <person name="Petriglieri F."/>
            <person name="Kristensen J.M."/>
            <person name="Kirkegaard R.H."/>
            <person name="Michaelsen T.Y."/>
            <person name="Andersen M.H."/>
            <person name="Karst S.M."/>
            <person name="Dueholm M.S."/>
            <person name="Nielsen P.H."/>
            <person name="Albertsen M."/>
        </authorList>
    </citation>
    <scope>NUCLEOTIDE SEQUENCE [LARGE SCALE GENOMIC DNA]</scope>
    <source>
        <strain evidence="3">OdNE_18-Q3-R46-58_MAXAC.008</strain>
    </source>
</reference>
<dbReference type="Pfam" id="PF01075">
    <property type="entry name" value="Glyco_transf_9"/>
    <property type="match status" value="1"/>
</dbReference>
<dbReference type="SUPFAM" id="SSF53756">
    <property type="entry name" value="UDP-Glycosyltransferase/glycogen phosphorylase"/>
    <property type="match status" value="1"/>
</dbReference>
<evidence type="ECO:0000256" key="1">
    <source>
        <dbReference type="ARBA" id="ARBA00022676"/>
    </source>
</evidence>
<dbReference type="Proteomes" id="UP000709959">
    <property type="component" value="Unassembled WGS sequence"/>
</dbReference>
<name>A0A936F1U6_9BACT</name>
<dbReference type="InterPro" id="IPR051199">
    <property type="entry name" value="LPS_LOS_Heptosyltrfase"/>
</dbReference>
<evidence type="ECO:0000313" key="4">
    <source>
        <dbReference type="Proteomes" id="UP000709959"/>
    </source>
</evidence>
<dbReference type="GO" id="GO:0008713">
    <property type="term" value="F:ADP-heptose-lipopolysaccharide heptosyltransferase activity"/>
    <property type="evidence" value="ECO:0007669"/>
    <property type="project" value="TreeGrafter"/>
</dbReference>
<dbReference type="InterPro" id="IPR002201">
    <property type="entry name" value="Glyco_trans_9"/>
</dbReference>
<evidence type="ECO:0000256" key="2">
    <source>
        <dbReference type="ARBA" id="ARBA00022679"/>
    </source>
</evidence>
<proteinExistence type="predicted"/>
<accession>A0A936F1U6</accession>
<sequence length="336" mass="35040">MSVPEGALWVRLPRFIGDAVMITQAVAPLRALGHELVAWGPAPVVELFEGAAPYAATVADPAGKQGASAMARLLKAHRAGGVVNLPRSLRATLAARQAGLRLRVGWSPWLTGFLATHRLDYGRLEGHQLDRYRLLLRKAFPMMDGSAHLAFRPRATSQDRAQDLLRSRLGPQPYAVLAMGAMSWNKKLGAGPFAAAARHLQGLGLQVVLLGAPGEDQAHAALVAAQAPGVVDLSGQAPLSVAAGILAGARLALGNDSALSHLAAACGVPVVVAFGPTDPALTCPRGPWVRAVRDESLSCLVCQRGDCRTEGHPCMQSLDAGLICGALDEGLAAFPA</sequence>
<gene>
    <name evidence="3" type="ORF">IPN91_02900</name>
</gene>
<dbReference type="AlphaFoldDB" id="A0A936F1U6"/>
<comment type="caution">
    <text evidence="3">The sequence shown here is derived from an EMBL/GenBank/DDBJ whole genome shotgun (WGS) entry which is preliminary data.</text>
</comment>
<dbReference type="EMBL" id="JADKCH010000001">
    <property type="protein sequence ID" value="MBK8571592.1"/>
    <property type="molecule type" value="Genomic_DNA"/>
</dbReference>
<dbReference type="GO" id="GO:0009244">
    <property type="term" value="P:lipopolysaccharide core region biosynthetic process"/>
    <property type="evidence" value="ECO:0007669"/>
    <property type="project" value="TreeGrafter"/>
</dbReference>
<keyword evidence="1" id="KW-0328">Glycosyltransferase</keyword>
<keyword evidence="2" id="KW-0808">Transferase</keyword>
<evidence type="ECO:0000313" key="3">
    <source>
        <dbReference type="EMBL" id="MBK8571592.1"/>
    </source>
</evidence>
<dbReference type="GO" id="GO:0005829">
    <property type="term" value="C:cytosol"/>
    <property type="evidence" value="ECO:0007669"/>
    <property type="project" value="TreeGrafter"/>
</dbReference>
<dbReference type="CDD" id="cd03789">
    <property type="entry name" value="GT9_LPS_heptosyltransferase"/>
    <property type="match status" value="1"/>
</dbReference>